<evidence type="ECO:0000256" key="2">
    <source>
        <dbReference type="SAM" id="MobiDB-lite"/>
    </source>
</evidence>
<feature type="compositionally biased region" description="Acidic residues" evidence="2">
    <location>
        <begin position="14"/>
        <end position="26"/>
    </location>
</feature>
<feature type="compositionally biased region" description="Basic and acidic residues" evidence="2">
    <location>
        <begin position="220"/>
        <end position="236"/>
    </location>
</feature>
<feature type="region of interest" description="Disordered" evidence="2">
    <location>
        <begin position="209"/>
        <end position="343"/>
    </location>
</feature>
<name>A0A2C6KI13_9APIC</name>
<feature type="compositionally biased region" description="Low complexity" evidence="2">
    <location>
        <begin position="285"/>
        <end position="303"/>
    </location>
</feature>
<dbReference type="SMART" id="SM00028">
    <property type="entry name" value="TPR"/>
    <property type="match status" value="3"/>
</dbReference>
<dbReference type="SUPFAM" id="SSF48452">
    <property type="entry name" value="TPR-like"/>
    <property type="match status" value="1"/>
</dbReference>
<proteinExistence type="predicted"/>
<gene>
    <name evidence="3" type="ORF">CSUI_010200</name>
</gene>
<dbReference type="Proteomes" id="UP000221165">
    <property type="component" value="Unassembled WGS sequence"/>
</dbReference>
<accession>A0A2C6KI13</accession>
<keyword evidence="4" id="KW-1185">Reference proteome</keyword>
<feature type="compositionally biased region" description="Basic and acidic residues" evidence="2">
    <location>
        <begin position="264"/>
        <end position="284"/>
    </location>
</feature>
<comment type="caution">
    <text evidence="3">The sequence shown here is derived from an EMBL/GenBank/DDBJ whole genome shotgun (WGS) entry which is preliminary data.</text>
</comment>
<dbReference type="PROSITE" id="PS50005">
    <property type="entry name" value="TPR"/>
    <property type="match status" value="1"/>
</dbReference>
<dbReference type="OrthoDB" id="433738at2759"/>
<feature type="compositionally biased region" description="Basic and acidic residues" evidence="2">
    <location>
        <begin position="312"/>
        <end position="343"/>
    </location>
</feature>
<dbReference type="InterPro" id="IPR011990">
    <property type="entry name" value="TPR-like_helical_dom_sf"/>
</dbReference>
<protein>
    <submittedName>
        <fullName evidence="3">Tetratricopeptide repeat-containing protein</fullName>
    </submittedName>
</protein>
<feature type="region of interest" description="Disordered" evidence="2">
    <location>
        <begin position="1"/>
        <end position="40"/>
    </location>
</feature>
<dbReference type="EMBL" id="MIGC01006884">
    <property type="protein sequence ID" value="PHJ15986.1"/>
    <property type="molecule type" value="Genomic_DNA"/>
</dbReference>
<dbReference type="GeneID" id="94433516"/>
<reference evidence="3 4" key="1">
    <citation type="journal article" date="2017" name="Int. J. Parasitol.">
        <title>The genome of the protozoan parasite Cystoisospora suis and a reverse vaccinology approach to identify vaccine candidates.</title>
        <authorList>
            <person name="Palmieri N."/>
            <person name="Shrestha A."/>
            <person name="Ruttkowski B."/>
            <person name="Beck T."/>
            <person name="Vogl C."/>
            <person name="Tomley F."/>
            <person name="Blake D.P."/>
            <person name="Joachim A."/>
        </authorList>
    </citation>
    <scope>NUCLEOTIDE SEQUENCE [LARGE SCALE GENOMIC DNA]</scope>
    <source>
        <strain evidence="3 4">Wien I</strain>
    </source>
</reference>
<dbReference type="AlphaFoldDB" id="A0A2C6KI13"/>
<feature type="repeat" description="TPR" evidence="1">
    <location>
        <begin position="123"/>
        <end position="156"/>
    </location>
</feature>
<sequence length="369" mass="41197">MAEVQAAERPLPHEEEDEAVLPDETADPLAEGKQKLTQATEEKLEGNRLFQKGENKEAIKIWRHALKLCYELSVSGTAPSQRELYDLEGALHLNLAAGLLKEKSFARSIEHCERVLQNDPTNEKAFLRMAKAHLELQEYKRAEEVTHQLLSCRPDSSAAKSLLKEIGREESVHRREEKSLYKSMFMSSSKASKQPEGHQHDAISCNKLEAMPMKGTSSQQEEKEGGKPSMTEEQRHSSSSFSSRRVIPPTKGENKICETSLGDEAVKDHTKSKSSLVKEIEKEASPSTLSSSSSLGGSLETSPAKSAPARSADSKDTKGKEEERIDMPRTSPKNEKESIPDARMIKMMRKKMKNSLGMTMRRRMTGFGQ</sequence>
<dbReference type="Pfam" id="PF14559">
    <property type="entry name" value="TPR_19"/>
    <property type="match status" value="1"/>
</dbReference>
<feature type="compositionally biased region" description="Basic and acidic residues" evidence="2">
    <location>
        <begin position="30"/>
        <end position="40"/>
    </location>
</feature>
<dbReference type="VEuPathDB" id="ToxoDB:CSUI_010200"/>
<dbReference type="RefSeq" id="XP_067917718.1">
    <property type="nucleotide sequence ID" value="XM_068070305.1"/>
</dbReference>
<organism evidence="3 4">
    <name type="scientific">Cystoisospora suis</name>
    <dbReference type="NCBI Taxonomy" id="483139"/>
    <lineage>
        <taxon>Eukaryota</taxon>
        <taxon>Sar</taxon>
        <taxon>Alveolata</taxon>
        <taxon>Apicomplexa</taxon>
        <taxon>Conoidasida</taxon>
        <taxon>Coccidia</taxon>
        <taxon>Eucoccidiorida</taxon>
        <taxon>Eimeriorina</taxon>
        <taxon>Sarcocystidae</taxon>
        <taxon>Cystoisospora</taxon>
    </lineage>
</organism>
<dbReference type="InterPro" id="IPR019734">
    <property type="entry name" value="TPR_rpt"/>
</dbReference>
<evidence type="ECO:0000313" key="4">
    <source>
        <dbReference type="Proteomes" id="UP000221165"/>
    </source>
</evidence>
<evidence type="ECO:0000256" key="1">
    <source>
        <dbReference type="PROSITE-ProRule" id="PRU00339"/>
    </source>
</evidence>
<dbReference type="InterPro" id="IPR050754">
    <property type="entry name" value="FKBP4/5/8-like"/>
</dbReference>
<keyword evidence="1" id="KW-0802">TPR repeat</keyword>
<dbReference type="Gene3D" id="1.25.40.10">
    <property type="entry name" value="Tetratricopeptide repeat domain"/>
    <property type="match status" value="1"/>
</dbReference>
<dbReference type="PANTHER" id="PTHR46512">
    <property type="entry name" value="PEPTIDYLPROLYL ISOMERASE"/>
    <property type="match status" value="1"/>
</dbReference>
<dbReference type="PANTHER" id="PTHR46512:SF10">
    <property type="entry name" value="FK506-BINDING PROTEIN-LIKE"/>
    <property type="match status" value="1"/>
</dbReference>
<evidence type="ECO:0000313" key="3">
    <source>
        <dbReference type="EMBL" id="PHJ15986.1"/>
    </source>
</evidence>